<dbReference type="PROSITE" id="PS00166">
    <property type="entry name" value="ENOYL_COA_HYDRATASE"/>
    <property type="match status" value="1"/>
</dbReference>
<reference evidence="4 5" key="1">
    <citation type="submission" date="2018-05" db="EMBL/GenBank/DDBJ databases">
        <authorList>
            <person name="Lanie J.A."/>
            <person name="Ng W.-L."/>
            <person name="Kazmierczak K.M."/>
            <person name="Andrzejewski T.M."/>
            <person name="Davidsen T.M."/>
            <person name="Wayne K.J."/>
            <person name="Tettelin H."/>
            <person name="Glass J.I."/>
            <person name="Rusch D."/>
            <person name="Podicherti R."/>
            <person name="Tsui H.-C.T."/>
            <person name="Winkler M.E."/>
        </authorList>
    </citation>
    <scope>NUCLEOTIDE SEQUENCE [LARGE SCALE GENOMIC DNA]</scope>
    <source>
        <strain evidence="4 5">BUT-10</strain>
    </source>
</reference>
<dbReference type="InterPro" id="IPR014748">
    <property type="entry name" value="Enoyl-CoA_hydra_C"/>
</dbReference>
<dbReference type="PANTHER" id="PTHR11941:SF54">
    <property type="entry name" value="ENOYL-COA HYDRATASE, MITOCHONDRIAL"/>
    <property type="match status" value="1"/>
</dbReference>
<comment type="similarity">
    <text evidence="1 3">Belongs to the enoyl-CoA hydratase/isomerase family.</text>
</comment>
<dbReference type="PANTHER" id="PTHR11941">
    <property type="entry name" value="ENOYL-COA HYDRATASE-RELATED"/>
    <property type="match status" value="1"/>
</dbReference>
<dbReference type="AlphaFoldDB" id="A0A328BDP4"/>
<dbReference type="FunFam" id="3.90.226.10:FF:000009">
    <property type="entry name" value="Carnitinyl-CoA dehydratase"/>
    <property type="match status" value="1"/>
</dbReference>
<name>A0A328BDP4_9CAUL</name>
<dbReference type="GO" id="GO:0006635">
    <property type="term" value="P:fatty acid beta-oxidation"/>
    <property type="evidence" value="ECO:0007669"/>
    <property type="project" value="TreeGrafter"/>
</dbReference>
<dbReference type="EMBL" id="QFYS01000005">
    <property type="protein sequence ID" value="RAK64775.1"/>
    <property type="molecule type" value="Genomic_DNA"/>
</dbReference>
<gene>
    <name evidence="4" type="ORF">DJ019_12160</name>
</gene>
<dbReference type="FunFam" id="1.10.12.10:FF:000001">
    <property type="entry name" value="Probable enoyl-CoA hydratase, mitochondrial"/>
    <property type="match status" value="1"/>
</dbReference>
<dbReference type="CDD" id="cd06558">
    <property type="entry name" value="crotonase-like"/>
    <property type="match status" value="1"/>
</dbReference>
<proteinExistence type="inferred from homology"/>
<evidence type="ECO:0000313" key="5">
    <source>
        <dbReference type="Proteomes" id="UP000249524"/>
    </source>
</evidence>
<sequence length="260" mass="27848">MTYETIKVDETAPGVKVIAFNRPDVANALSTQMGRELLDVWSNLRADEGLRCVILRGEGKHFQAGADLKERNGMTDEAWAEQHRLFEAMIRAQLACPVPVIAAVQGAAMGGGCEMTLACDFAYAAEGARFGLPEAGLGIIPGLGGTQLLTRAVGPRRAVEILTTASPFTAEKAQAWGLVSDVVPADRLMETVLGVATLIASKAPLSVRGAKRVVHGGLDLELKQAMDLELTVYNHLFTTADRREGVAAFNEKRTAQFEGK</sequence>
<dbReference type="Gene3D" id="1.10.12.10">
    <property type="entry name" value="Lyase 2-enoyl-coa Hydratase, Chain A, domain 2"/>
    <property type="match status" value="1"/>
</dbReference>
<keyword evidence="5" id="KW-1185">Reference proteome</keyword>
<dbReference type="EC" id="4.2.1.17" evidence="4"/>
<accession>A0A328BDP4</accession>
<dbReference type="InterPro" id="IPR018376">
    <property type="entry name" value="Enoyl-CoA_hyd/isom_CS"/>
</dbReference>
<comment type="caution">
    <text evidence="4">The sequence shown here is derived from an EMBL/GenBank/DDBJ whole genome shotgun (WGS) entry which is preliminary data.</text>
</comment>
<organism evidence="4 5">
    <name type="scientific">Phenylobacterium kunshanense</name>
    <dbReference type="NCBI Taxonomy" id="1445034"/>
    <lineage>
        <taxon>Bacteria</taxon>
        <taxon>Pseudomonadati</taxon>
        <taxon>Pseudomonadota</taxon>
        <taxon>Alphaproteobacteria</taxon>
        <taxon>Caulobacterales</taxon>
        <taxon>Caulobacteraceae</taxon>
        <taxon>Phenylobacterium</taxon>
    </lineage>
</organism>
<dbReference type="GO" id="GO:0004300">
    <property type="term" value="F:enoyl-CoA hydratase activity"/>
    <property type="evidence" value="ECO:0007669"/>
    <property type="project" value="UniProtKB-EC"/>
</dbReference>
<dbReference type="Proteomes" id="UP000249524">
    <property type="component" value="Unassembled WGS sequence"/>
</dbReference>
<dbReference type="Pfam" id="PF00378">
    <property type="entry name" value="ECH_1"/>
    <property type="match status" value="1"/>
</dbReference>
<evidence type="ECO:0000256" key="2">
    <source>
        <dbReference type="ARBA" id="ARBA00023239"/>
    </source>
</evidence>
<dbReference type="SUPFAM" id="SSF52096">
    <property type="entry name" value="ClpP/crotonase"/>
    <property type="match status" value="1"/>
</dbReference>
<evidence type="ECO:0000256" key="1">
    <source>
        <dbReference type="ARBA" id="ARBA00005254"/>
    </source>
</evidence>
<dbReference type="InterPro" id="IPR029045">
    <property type="entry name" value="ClpP/crotonase-like_dom_sf"/>
</dbReference>
<evidence type="ECO:0000256" key="3">
    <source>
        <dbReference type="RuleBase" id="RU003707"/>
    </source>
</evidence>
<keyword evidence="2 4" id="KW-0456">Lyase</keyword>
<dbReference type="InterPro" id="IPR001753">
    <property type="entry name" value="Enoyl-CoA_hydra/iso"/>
</dbReference>
<evidence type="ECO:0000313" key="4">
    <source>
        <dbReference type="EMBL" id="RAK64775.1"/>
    </source>
</evidence>
<protein>
    <submittedName>
        <fullName evidence="4">Enoyl-CoA hydratase</fullName>
        <ecNumber evidence="4">4.2.1.17</ecNumber>
    </submittedName>
</protein>
<dbReference type="Gene3D" id="3.90.226.10">
    <property type="entry name" value="2-enoyl-CoA Hydratase, Chain A, domain 1"/>
    <property type="match status" value="1"/>
</dbReference>
<dbReference type="OrthoDB" id="9807606at2"/>
<dbReference type="RefSeq" id="WP_111276313.1">
    <property type="nucleotide sequence ID" value="NZ_QFYS01000005.1"/>
</dbReference>